<keyword evidence="2" id="KW-0808">Transferase</keyword>
<dbReference type="GO" id="GO:0032259">
    <property type="term" value="P:methylation"/>
    <property type="evidence" value="ECO:0007669"/>
    <property type="project" value="UniProtKB-KW"/>
</dbReference>
<dbReference type="GO" id="GO:0008168">
    <property type="term" value="F:methyltransferase activity"/>
    <property type="evidence" value="ECO:0007669"/>
    <property type="project" value="UniProtKB-KW"/>
</dbReference>
<proteinExistence type="predicted"/>
<dbReference type="CDD" id="cd18082">
    <property type="entry name" value="SpoU-like_family"/>
    <property type="match status" value="1"/>
</dbReference>
<dbReference type="Gene3D" id="3.40.1280.10">
    <property type="match status" value="1"/>
</dbReference>
<sequence length="185" mass="21044">MEEYLFFHTRFSAAPAFIFEREQKFTYLSWQPKYSFEIVVDQIRTPFNVGSILRLIDNFGLKRLVHSTSWLQLNHPQLRKAARGCEHWIPVVYESDLPAYLAQTTLPIIGLENDEETVSINDWEVPAACVLVLGNDSYGITSAIRLHCDQTVSIPMSGFKRSMNVHHALAIVCQKIVASCPKSSD</sequence>
<evidence type="ECO:0000313" key="4">
    <source>
        <dbReference type="EMBL" id="MFC1851600.1"/>
    </source>
</evidence>
<evidence type="ECO:0000256" key="1">
    <source>
        <dbReference type="ARBA" id="ARBA00022603"/>
    </source>
</evidence>
<dbReference type="SUPFAM" id="SSF75217">
    <property type="entry name" value="alpha/beta knot"/>
    <property type="match status" value="1"/>
</dbReference>
<evidence type="ECO:0000259" key="3">
    <source>
        <dbReference type="Pfam" id="PF00588"/>
    </source>
</evidence>
<evidence type="ECO:0000256" key="2">
    <source>
        <dbReference type="ARBA" id="ARBA00022679"/>
    </source>
</evidence>
<dbReference type="InterPro" id="IPR029026">
    <property type="entry name" value="tRNA_m1G_MTases_N"/>
</dbReference>
<evidence type="ECO:0000313" key="5">
    <source>
        <dbReference type="Proteomes" id="UP001594351"/>
    </source>
</evidence>
<keyword evidence="1 4" id="KW-0489">Methyltransferase</keyword>
<name>A0ABV6YZH8_UNCC1</name>
<comment type="caution">
    <text evidence="4">The sequence shown here is derived from an EMBL/GenBank/DDBJ whole genome shotgun (WGS) entry which is preliminary data.</text>
</comment>
<dbReference type="InterPro" id="IPR004441">
    <property type="entry name" value="rRNA_MeTrfase_TrmH"/>
</dbReference>
<organism evidence="4 5">
    <name type="scientific">candidate division CSSED10-310 bacterium</name>
    <dbReference type="NCBI Taxonomy" id="2855610"/>
    <lineage>
        <taxon>Bacteria</taxon>
        <taxon>Bacteria division CSSED10-310</taxon>
    </lineage>
</organism>
<dbReference type="EMBL" id="JBHPBY010000206">
    <property type="protein sequence ID" value="MFC1851600.1"/>
    <property type="molecule type" value="Genomic_DNA"/>
</dbReference>
<dbReference type="Pfam" id="PF00588">
    <property type="entry name" value="SpoU_methylase"/>
    <property type="match status" value="1"/>
</dbReference>
<protein>
    <submittedName>
        <fullName evidence="4">TrmH family RNA methyltransferase</fullName>
    </submittedName>
</protein>
<dbReference type="InterPro" id="IPR001537">
    <property type="entry name" value="SpoU_MeTrfase"/>
</dbReference>
<accession>A0ABV6YZH8</accession>
<feature type="domain" description="tRNA/rRNA methyltransferase SpoU type" evidence="3">
    <location>
        <begin position="36"/>
        <end position="173"/>
    </location>
</feature>
<dbReference type="PANTHER" id="PTHR46429">
    <property type="entry name" value="23S RRNA (GUANOSINE-2'-O-)-METHYLTRANSFERASE RLMB"/>
    <property type="match status" value="1"/>
</dbReference>
<reference evidence="4 5" key="1">
    <citation type="submission" date="2024-09" db="EMBL/GenBank/DDBJ databases">
        <title>Laminarin stimulates single cell rates of sulfate reduction while oxygen inhibits transcriptomic activity in coastal marine sediment.</title>
        <authorList>
            <person name="Lindsay M."/>
            <person name="Orcutt B."/>
            <person name="Emerson D."/>
            <person name="Stepanauskas R."/>
            <person name="D'Angelo T."/>
        </authorList>
    </citation>
    <scope>NUCLEOTIDE SEQUENCE [LARGE SCALE GENOMIC DNA]</scope>
    <source>
        <strain evidence="4">SAG AM-311-K15</strain>
    </source>
</reference>
<dbReference type="InterPro" id="IPR029028">
    <property type="entry name" value="Alpha/beta_knot_MTases"/>
</dbReference>
<gene>
    <name evidence="4" type="ORF">ACFL27_15525</name>
</gene>
<dbReference type="Proteomes" id="UP001594351">
    <property type="component" value="Unassembled WGS sequence"/>
</dbReference>
<keyword evidence="5" id="KW-1185">Reference proteome</keyword>
<dbReference type="PANTHER" id="PTHR46429:SF1">
    <property type="entry name" value="23S RRNA (GUANOSINE-2'-O-)-METHYLTRANSFERASE RLMB"/>
    <property type="match status" value="1"/>
</dbReference>